<evidence type="ECO:0000256" key="7">
    <source>
        <dbReference type="SAM" id="SignalP"/>
    </source>
</evidence>
<keyword evidence="5" id="KW-0175">Coiled coil</keyword>
<name>A0AAF3EUY5_9BILA</name>
<feature type="signal peptide" evidence="7">
    <location>
        <begin position="1"/>
        <end position="16"/>
    </location>
</feature>
<dbReference type="GO" id="GO:0008289">
    <property type="term" value="F:lipid binding"/>
    <property type="evidence" value="ECO:0007669"/>
    <property type="project" value="UniProtKB-KW"/>
</dbReference>
<dbReference type="Gene3D" id="1.20.120.1100">
    <property type="match status" value="1"/>
</dbReference>
<protein>
    <submittedName>
        <fullName evidence="9">Uncharacterized protein</fullName>
    </submittedName>
</protein>
<keyword evidence="3" id="KW-0964">Secreted</keyword>
<keyword evidence="8" id="KW-1185">Reference proteome</keyword>
<sequence length="183" mass="22101">MKCLLFIILLLKIVFSFENEDELKVLEGKFPDSFELESYKFFKLLNDEEYETVRWVLETMKGVKCFKKLMNKSREKDEELYQRLSKLYPKYRKMEHSLTSEGKIYIKVVYLAARENLLNQNQTETAEWKILTNEQGDKMKKIFENLSDAAQENLLEELPVFTKFIKDDLYKKHRNFFDVYLDE</sequence>
<evidence type="ECO:0000256" key="3">
    <source>
        <dbReference type="ARBA" id="ARBA00022525"/>
    </source>
</evidence>
<keyword evidence="6" id="KW-0446">Lipid-binding</keyword>
<proteinExistence type="inferred from homology"/>
<keyword evidence="4 7" id="KW-0732">Signal</keyword>
<evidence type="ECO:0000313" key="8">
    <source>
        <dbReference type="Proteomes" id="UP000887575"/>
    </source>
</evidence>
<dbReference type="WBParaSite" id="MBELARI_LOCUS18001">
    <property type="protein sequence ID" value="MBELARI_LOCUS18001"/>
    <property type="gene ID" value="MBELARI_LOCUS18001"/>
</dbReference>
<feature type="chain" id="PRO_5042258175" evidence="7">
    <location>
        <begin position="17"/>
        <end position="183"/>
    </location>
</feature>
<evidence type="ECO:0000256" key="5">
    <source>
        <dbReference type="ARBA" id="ARBA00023054"/>
    </source>
</evidence>
<dbReference type="InterPro" id="IPR008632">
    <property type="entry name" value="Gp-FAR-1"/>
</dbReference>
<dbReference type="Proteomes" id="UP000887575">
    <property type="component" value="Unassembled WGS sequence"/>
</dbReference>
<evidence type="ECO:0000256" key="1">
    <source>
        <dbReference type="ARBA" id="ARBA00004613"/>
    </source>
</evidence>
<evidence type="ECO:0000256" key="2">
    <source>
        <dbReference type="ARBA" id="ARBA00006648"/>
    </source>
</evidence>
<evidence type="ECO:0000256" key="6">
    <source>
        <dbReference type="ARBA" id="ARBA00023121"/>
    </source>
</evidence>
<evidence type="ECO:0000313" key="9">
    <source>
        <dbReference type="WBParaSite" id="MBELARI_LOCUS18001"/>
    </source>
</evidence>
<reference evidence="9" key="1">
    <citation type="submission" date="2024-02" db="UniProtKB">
        <authorList>
            <consortium name="WormBaseParasite"/>
        </authorList>
    </citation>
    <scope>IDENTIFICATION</scope>
</reference>
<comment type="subcellular location">
    <subcellularLocation>
        <location evidence="1">Secreted</location>
    </subcellularLocation>
</comment>
<comment type="similarity">
    <text evidence="2">Belongs to the fatty-acid and retinol-binding protein (FARBP) family.</text>
</comment>
<organism evidence="8 9">
    <name type="scientific">Mesorhabditis belari</name>
    <dbReference type="NCBI Taxonomy" id="2138241"/>
    <lineage>
        <taxon>Eukaryota</taxon>
        <taxon>Metazoa</taxon>
        <taxon>Ecdysozoa</taxon>
        <taxon>Nematoda</taxon>
        <taxon>Chromadorea</taxon>
        <taxon>Rhabditida</taxon>
        <taxon>Rhabditina</taxon>
        <taxon>Rhabditomorpha</taxon>
        <taxon>Rhabditoidea</taxon>
        <taxon>Rhabditidae</taxon>
        <taxon>Mesorhabditinae</taxon>
        <taxon>Mesorhabditis</taxon>
    </lineage>
</organism>
<dbReference type="AlphaFoldDB" id="A0AAF3EUY5"/>
<accession>A0AAF3EUY5</accession>
<evidence type="ECO:0000256" key="4">
    <source>
        <dbReference type="ARBA" id="ARBA00022729"/>
    </source>
</evidence>
<dbReference type="Pfam" id="PF05823">
    <property type="entry name" value="Gp-FAR-1"/>
    <property type="match status" value="1"/>
</dbReference>
<dbReference type="GO" id="GO:0005576">
    <property type="term" value="C:extracellular region"/>
    <property type="evidence" value="ECO:0007669"/>
    <property type="project" value="UniProtKB-SubCell"/>
</dbReference>